<feature type="region of interest" description="Disordered" evidence="4">
    <location>
        <begin position="275"/>
        <end position="307"/>
    </location>
</feature>
<feature type="region of interest" description="Disordered" evidence="4">
    <location>
        <begin position="159"/>
        <end position="214"/>
    </location>
</feature>
<dbReference type="Pfam" id="PF00271">
    <property type="entry name" value="Helicase_C"/>
    <property type="match status" value="1"/>
</dbReference>
<dbReference type="AlphaFoldDB" id="A0A4S8KNV0"/>
<dbReference type="OrthoDB" id="448448at2759"/>
<dbReference type="InterPro" id="IPR027417">
    <property type="entry name" value="P-loop_NTPase"/>
</dbReference>
<feature type="compositionally biased region" description="Polar residues" evidence="4">
    <location>
        <begin position="275"/>
        <end position="300"/>
    </location>
</feature>
<name>A0A4S8KNV0_DENBC</name>
<dbReference type="PROSITE" id="PS51194">
    <property type="entry name" value="HELICASE_CTER"/>
    <property type="match status" value="1"/>
</dbReference>
<evidence type="ECO:0000256" key="2">
    <source>
        <dbReference type="ARBA" id="ARBA00022801"/>
    </source>
</evidence>
<feature type="compositionally biased region" description="Polar residues" evidence="4">
    <location>
        <begin position="103"/>
        <end position="118"/>
    </location>
</feature>
<feature type="region of interest" description="Disordered" evidence="4">
    <location>
        <begin position="1"/>
        <end position="144"/>
    </location>
</feature>
<dbReference type="InterPro" id="IPR049730">
    <property type="entry name" value="SNF2/RAD54-like_C"/>
</dbReference>
<evidence type="ECO:0000259" key="5">
    <source>
        <dbReference type="PROSITE" id="PS51192"/>
    </source>
</evidence>
<dbReference type="Gene3D" id="3.40.50.300">
    <property type="entry name" value="P-loop containing nucleotide triphosphate hydrolases"/>
    <property type="match status" value="1"/>
</dbReference>
<evidence type="ECO:0000313" key="8">
    <source>
        <dbReference type="Proteomes" id="UP000297245"/>
    </source>
</evidence>
<dbReference type="InterPro" id="IPR001650">
    <property type="entry name" value="Helicase_C-like"/>
</dbReference>
<evidence type="ECO:0000256" key="1">
    <source>
        <dbReference type="ARBA" id="ARBA00022741"/>
    </source>
</evidence>
<organism evidence="7 8">
    <name type="scientific">Dendrothele bispora (strain CBS 962.96)</name>
    <dbReference type="NCBI Taxonomy" id="1314807"/>
    <lineage>
        <taxon>Eukaryota</taxon>
        <taxon>Fungi</taxon>
        <taxon>Dikarya</taxon>
        <taxon>Basidiomycota</taxon>
        <taxon>Agaricomycotina</taxon>
        <taxon>Agaricomycetes</taxon>
        <taxon>Agaricomycetidae</taxon>
        <taxon>Agaricales</taxon>
        <taxon>Agaricales incertae sedis</taxon>
        <taxon>Dendrothele</taxon>
    </lineage>
</organism>
<feature type="compositionally biased region" description="Low complexity" evidence="4">
    <location>
        <begin position="14"/>
        <end position="29"/>
    </location>
</feature>
<evidence type="ECO:0000256" key="4">
    <source>
        <dbReference type="SAM" id="MobiDB-lite"/>
    </source>
</evidence>
<dbReference type="SMART" id="SM00490">
    <property type="entry name" value="HELICc"/>
    <property type="match status" value="1"/>
</dbReference>
<dbReference type="PANTHER" id="PTHR45626">
    <property type="entry name" value="TRANSCRIPTION TERMINATION FACTOR 2-RELATED"/>
    <property type="match status" value="1"/>
</dbReference>
<dbReference type="CDD" id="cd18008">
    <property type="entry name" value="DEXDc_SHPRH-like"/>
    <property type="match status" value="1"/>
</dbReference>
<proteinExistence type="predicted"/>
<dbReference type="EMBL" id="ML180482">
    <property type="protein sequence ID" value="THU77312.1"/>
    <property type="molecule type" value="Genomic_DNA"/>
</dbReference>
<dbReference type="GO" id="GO:0005634">
    <property type="term" value="C:nucleus"/>
    <property type="evidence" value="ECO:0007669"/>
    <property type="project" value="TreeGrafter"/>
</dbReference>
<dbReference type="InterPro" id="IPR050628">
    <property type="entry name" value="SNF2_RAD54_helicase_TF"/>
</dbReference>
<feature type="compositionally biased region" description="Low complexity" evidence="4">
    <location>
        <begin position="50"/>
        <end position="85"/>
    </location>
</feature>
<feature type="domain" description="Helicase ATP-binding" evidence="5">
    <location>
        <begin position="334"/>
        <end position="538"/>
    </location>
</feature>
<evidence type="ECO:0000259" key="6">
    <source>
        <dbReference type="PROSITE" id="PS51194"/>
    </source>
</evidence>
<dbReference type="Gene3D" id="3.40.50.10810">
    <property type="entry name" value="Tandem AAA-ATPase domain"/>
    <property type="match status" value="1"/>
</dbReference>
<dbReference type="GO" id="GO:0016787">
    <property type="term" value="F:hydrolase activity"/>
    <property type="evidence" value="ECO:0007669"/>
    <property type="project" value="UniProtKB-KW"/>
</dbReference>
<reference evidence="7 8" key="1">
    <citation type="journal article" date="2019" name="Nat. Ecol. Evol.">
        <title>Megaphylogeny resolves global patterns of mushroom evolution.</title>
        <authorList>
            <person name="Varga T."/>
            <person name="Krizsan K."/>
            <person name="Foldi C."/>
            <person name="Dima B."/>
            <person name="Sanchez-Garcia M."/>
            <person name="Sanchez-Ramirez S."/>
            <person name="Szollosi G.J."/>
            <person name="Szarkandi J.G."/>
            <person name="Papp V."/>
            <person name="Albert L."/>
            <person name="Andreopoulos W."/>
            <person name="Angelini C."/>
            <person name="Antonin V."/>
            <person name="Barry K.W."/>
            <person name="Bougher N.L."/>
            <person name="Buchanan P."/>
            <person name="Buyck B."/>
            <person name="Bense V."/>
            <person name="Catcheside P."/>
            <person name="Chovatia M."/>
            <person name="Cooper J."/>
            <person name="Damon W."/>
            <person name="Desjardin D."/>
            <person name="Finy P."/>
            <person name="Geml J."/>
            <person name="Haridas S."/>
            <person name="Hughes K."/>
            <person name="Justo A."/>
            <person name="Karasinski D."/>
            <person name="Kautmanova I."/>
            <person name="Kiss B."/>
            <person name="Kocsube S."/>
            <person name="Kotiranta H."/>
            <person name="LaButti K.M."/>
            <person name="Lechner B.E."/>
            <person name="Liimatainen K."/>
            <person name="Lipzen A."/>
            <person name="Lukacs Z."/>
            <person name="Mihaltcheva S."/>
            <person name="Morgado L.N."/>
            <person name="Niskanen T."/>
            <person name="Noordeloos M.E."/>
            <person name="Ohm R.A."/>
            <person name="Ortiz-Santana B."/>
            <person name="Ovrebo C."/>
            <person name="Racz N."/>
            <person name="Riley R."/>
            <person name="Savchenko A."/>
            <person name="Shiryaev A."/>
            <person name="Soop K."/>
            <person name="Spirin V."/>
            <person name="Szebenyi C."/>
            <person name="Tomsovsky M."/>
            <person name="Tulloss R.E."/>
            <person name="Uehling J."/>
            <person name="Grigoriev I.V."/>
            <person name="Vagvolgyi C."/>
            <person name="Papp T."/>
            <person name="Martin F.M."/>
            <person name="Miettinen O."/>
            <person name="Hibbett D.S."/>
            <person name="Nagy L.G."/>
        </authorList>
    </citation>
    <scope>NUCLEOTIDE SEQUENCE [LARGE SCALE GENOMIC DNA]</scope>
    <source>
        <strain evidence="7 8">CBS 962.96</strain>
    </source>
</reference>
<feature type="compositionally biased region" description="Polar residues" evidence="4">
    <location>
        <begin position="159"/>
        <end position="192"/>
    </location>
</feature>
<evidence type="ECO:0000313" key="7">
    <source>
        <dbReference type="EMBL" id="THU77312.1"/>
    </source>
</evidence>
<dbReference type="CDD" id="cd18793">
    <property type="entry name" value="SF2_C_SNF"/>
    <property type="match status" value="1"/>
</dbReference>
<dbReference type="InterPro" id="IPR038718">
    <property type="entry name" value="SNF2-like_sf"/>
</dbReference>
<dbReference type="Pfam" id="PF00176">
    <property type="entry name" value="SNF2-rel_dom"/>
    <property type="match status" value="1"/>
</dbReference>
<dbReference type="GO" id="GO:0006281">
    <property type="term" value="P:DNA repair"/>
    <property type="evidence" value="ECO:0007669"/>
    <property type="project" value="TreeGrafter"/>
</dbReference>
<dbReference type="GO" id="GO:0005524">
    <property type="term" value="F:ATP binding"/>
    <property type="evidence" value="ECO:0007669"/>
    <property type="project" value="UniProtKB-KW"/>
</dbReference>
<keyword evidence="2" id="KW-0378">Hydrolase</keyword>
<gene>
    <name evidence="7" type="ORF">K435DRAFT_770348</name>
</gene>
<dbReference type="SUPFAM" id="SSF52540">
    <property type="entry name" value="P-loop containing nucleoside triphosphate hydrolases"/>
    <property type="match status" value="2"/>
</dbReference>
<dbReference type="Proteomes" id="UP000297245">
    <property type="component" value="Unassembled WGS sequence"/>
</dbReference>
<feature type="compositionally biased region" description="Basic and acidic residues" evidence="4">
    <location>
        <begin position="196"/>
        <end position="206"/>
    </location>
</feature>
<dbReference type="SMART" id="SM00487">
    <property type="entry name" value="DEXDc"/>
    <property type="match status" value="1"/>
</dbReference>
<protein>
    <recommendedName>
        <fullName evidence="9">P-loop containing nucleoside triphosphate hydrolase protein</fullName>
    </recommendedName>
</protein>
<accession>A0A4S8KNV0</accession>
<dbReference type="PROSITE" id="PS51192">
    <property type="entry name" value="HELICASE_ATP_BIND_1"/>
    <property type="match status" value="1"/>
</dbReference>
<keyword evidence="3" id="KW-0067">ATP-binding</keyword>
<keyword evidence="1" id="KW-0547">Nucleotide-binding</keyword>
<keyword evidence="8" id="KW-1185">Reference proteome</keyword>
<dbReference type="GO" id="GO:0008094">
    <property type="term" value="F:ATP-dependent activity, acting on DNA"/>
    <property type="evidence" value="ECO:0007669"/>
    <property type="project" value="TreeGrafter"/>
</dbReference>
<evidence type="ECO:0008006" key="9">
    <source>
        <dbReference type="Google" id="ProtNLM"/>
    </source>
</evidence>
<feature type="domain" description="Helicase C-terminal" evidence="6">
    <location>
        <begin position="747"/>
        <end position="898"/>
    </location>
</feature>
<dbReference type="InterPro" id="IPR000330">
    <property type="entry name" value="SNF2_N"/>
</dbReference>
<dbReference type="InterPro" id="IPR014001">
    <property type="entry name" value="Helicase_ATP-bd"/>
</dbReference>
<sequence>MDPDHSNFYPSIQSLSKPSLNPNSNRRPNPATPVAGRRTVSTSSQNFYPELSSLNSDLSSESPTLRATTPRRVVSTSSASPATPSKYGFTIRDPSATPILPVQNPTRSSTSEPKQSSPLPRLPISPARGRGANPNRNFSPNPDDFAAIDLLAATLRNSKLNDTPPQASRSGGPSNARVTSSIEKSRPRQSLPTHEGTMKVKSEKTKGKGRASMPARALDLYSDASTTSSGYDEESSLVYEPMNVDTDSFDQVPRTTLLKKEESVHDLFDDLTTQPARSFSSSPSNTTTIVKSGSKSSQPHLNLVTRPKREKYPFLNQTITLKDHQYLGVQWMEKREKNGNHGGILSDDMGLGKTIQMYFRIAQDKWEKKPEERMMPTLIVTPLSIIVQWKTEIEKYKSATSRVKILIYHGQQRSKCSMYDILTSDIILTTYETLVSEYAVFTKLARASENPTLSDYITGQGSFNSETIYDKVPGALFTVGLTFRRVVLDEAHKIRNSDTKSAAACYAVNAKFHWALTGTPIQNKIDDLYSLFHFLGIDRMGDSEWFQRHIAKPILEAKEEQTSESRSAVNELHATLKCYMLRRRKDDTINGRKILDLQSMAFHPVKLALNEYEREIYNALERRADFILRGLLELAASKKKKTLNIHCVWVLLLRLRQACLHPKLLVRGYKEIKEEIEGGPQEAGVIRESETTGRHYCSLCGFSFSSAVEEKAHRQACEQVVSFVQGMLARYTNGPGKKPRPSTKITATLDILEQIRARDPKDKTIIYSQFSTMLEVVAEFLEDKYEFVMYHGKMSEAQRQAALHTLKTNDKVTVILISLMAGGTGLNLTECNNVILVDLWWNPAVEEQAFGRAYRIGQTKKVHVYKLFTENTIETRILGIQKEKKAIARAALDNNEIEQVENLSREEIIQLVSSKPLDALRHNK</sequence>
<evidence type="ECO:0000256" key="3">
    <source>
        <dbReference type="ARBA" id="ARBA00022840"/>
    </source>
</evidence>